<sequence length="380" mass="42862">MKGFSLIFSDLISVALVAYVWARMYTHSALEPRAVRLFRNIGITLLATLAVDHVWQYFFNISDGSAASRQLLNTISSLEFLCVPSTLFFLLLYRRKKWDAADKFALAADIALFALGILNIRMPVYAYMDKELYYVNAAGAVWIYLGVLVLFGFILIHDFLRTFNMDFEDQVLAGFVLLIAALGGGGCYYNGDVVAVWECLSIVYLLLYLALERLFDKTDQVTGMPNRNAFTLAYFRETRHPAPVLVSVDVNHLKYFNDHFGHKTGDQYLRAFAQTAQKRLDVLGRFYRVGGDEFCLVSNSEPARVAAAFDDLAHMAQCDPVFGDFPMDFAYGMAVRQPGETNGALYTRADAAMYANKREVESADRASRDKTSSMRYNTDK</sequence>
<dbReference type="NCBIfam" id="TIGR00254">
    <property type="entry name" value="GGDEF"/>
    <property type="match status" value="1"/>
</dbReference>
<evidence type="ECO:0000259" key="3">
    <source>
        <dbReference type="PROSITE" id="PS50887"/>
    </source>
</evidence>
<feature type="transmembrane region" description="Helical" evidence="2">
    <location>
        <begin position="195"/>
        <end position="211"/>
    </location>
</feature>
<feature type="transmembrane region" description="Helical" evidence="2">
    <location>
        <begin position="104"/>
        <end position="127"/>
    </location>
</feature>
<feature type="transmembrane region" description="Helical" evidence="2">
    <location>
        <begin position="171"/>
        <end position="189"/>
    </location>
</feature>
<evidence type="ECO:0000313" key="5">
    <source>
        <dbReference type="Proteomes" id="UP000461754"/>
    </source>
</evidence>
<reference evidence="4 5" key="1">
    <citation type="submission" date="2019-08" db="EMBL/GenBank/DDBJ databases">
        <title>In-depth cultivation of the pig gut microbiome towards novel bacterial diversity and tailored functional studies.</title>
        <authorList>
            <person name="Wylensek D."/>
            <person name="Hitch T.C.A."/>
            <person name="Clavel T."/>
        </authorList>
    </citation>
    <scope>NUCLEOTIDE SEQUENCE [LARGE SCALE GENOMIC DNA]</scope>
    <source>
        <strain evidence="4 5">RF-744-FAT-4</strain>
    </source>
</reference>
<protein>
    <submittedName>
        <fullName evidence="4">Diguanylate cyclase</fullName>
    </submittedName>
</protein>
<evidence type="ECO:0000256" key="2">
    <source>
        <dbReference type="SAM" id="Phobius"/>
    </source>
</evidence>
<organism evidence="4 5">
    <name type="scientific">Pseudoramibacter porci</name>
    <dbReference type="NCBI Taxonomy" id="2606631"/>
    <lineage>
        <taxon>Bacteria</taxon>
        <taxon>Bacillati</taxon>
        <taxon>Bacillota</taxon>
        <taxon>Clostridia</taxon>
        <taxon>Eubacteriales</taxon>
        <taxon>Eubacteriaceae</taxon>
        <taxon>Pseudoramibacter</taxon>
    </lineage>
</organism>
<keyword evidence="2" id="KW-1133">Transmembrane helix</keyword>
<feature type="domain" description="GGDEF" evidence="3">
    <location>
        <begin position="241"/>
        <end position="371"/>
    </location>
</feature>
<feature type="transmembrane region" description="Helical" evidence="2">
    <location>
        <begin position="71"/>
        <end position="92"/>
    </location>
</feature>
<dbReference type="PROSITE" id="PS50887">
    <property type="entry name" value="GGDEF"/>
    <property type="match status" value="1"/>
</dbReference>
<dbReference type="InterPro" id="IPR029787">
    <property type="entry name" value="Nucleotide_cyclase"/>
</dbReference>
<dbReference type="PANTHER" id="PTHR45138:SF9">
    <property type="entry name" value="DIGUANYLATE CYCLASE DGCM-RELATED"/>
    <property type="match status" value="1"/>
</dbReference>
<comment type="caution">
    <text evidence="4">The sequence shown here is derived from an EMBL/GenBank/DDBJ whole genome shotgun (WGS) entry which is preliminary data.</text>
</comment>
<gene>
    <name evidence="4" type="ORF">FYJ52_06765</name>
</gene>
<dbReference type="InterPro" id="IPR000160">
    <property type="entry name" value="GGDEF_dom"/>
</dbReference>
<keyword evidence="2" id="KW-0812">Transmembrane</keyword>
<feature type="region of interest" description="Disordered" evidence="1">
    <location>
        <begin position="358"/>
        <end position="380"/>
    </location>
</feature>
<dbReference type="Pfam" id="PF00990">
    <property type="entry name" value="GGDEF"/>
    <property type="match status" value="1"/>
</dbReference>
<name>A0A7X2NGF6_9FIRM</name>
<keyword evidence="5" id="KW-1185">Reference proteome</keyword>
<evidence type="ECO:0000256" key="1">
    <source>
        <dbReference type="SAM" id="MobiDB-lite"/>
    </source>
</evidence>
<dbReference type="InterPro" id="IPR050469">
    <property type="entry name" value="Diguanylate_Cyclase"/>
</dbReference>
<dbReference type="GO" id="GO:0052621">
    <property type="term" value="F:diguanylate cyclase activity"/>
    <property type="evidence" value="ECO:0007669"/>
    <property type="project" value="TreeGrafter"/>
</dbReference>
<keyword evidence="2" id="KW-0472">Membrane</keyword>
<dbReference type="AlphaFoldDB" id="A0A7X2NGF6"/>
<dbReference type="InterPro" id="IPR043128">
    <property type="entry name" value="Rev_trsase/Diguanyl_cyclase"/>
</dbReference>
<dbReference type="Gene3D" id="3.30.70.270">
    <property type="match status" value="1"/>
</dbReference>
<feature type="transmembrane region" description="Helical" evidence="2">
    <location>
        <begin position="133"/>
        <end position="159"/>
    </location>
</feature>
<dbReference type="Proteomes" id="UP000461754">
    <property type="component" value="Unassembled WGS sequence"/>
</dbReference>
<feature type="transmembrane region" description="Helical" evidence="2">
    <location>
        <begin position="6"/>
        <end position="25"/>
    </location>
</feature>
<dbReference type="SMART" id="SM00267">
    <property type="entry name" value="GGDEF"/>
    <property type="match status" value="1"/>
</dbReference>
<accession>A0A7X2NGF6</accession>
<proteinExistence type="predicted"/>
<feature type="transmembrane region" description="Helical" evidence="2">
    <location>
        <begin position="37"/>
        <end position="59"/>
    </location>
</feature>
<evidence type="ECO:0000313" key="4">
    <source>
        <dbReference type="EMBL" id="MSS20097.1"/>
    </source>
</evidence>
<dbReference type="RefSeq" id="WP_154576481.1">
    <property type="nucleotide sequence ID" value="NZ_VUMO01000008.1"/>
</dbReference>
<dbReference type="SUPFAM" id="SSF55073">
    <property type="entry name" value="Nucleotide cyclase"/>
    <property type="match status" value="1"/>
</dbReference>
<dbReference type="PANTHER" id="PTHR45138">
    <property type="entry name" value="REGULATORY COMPONENTS OF SENSORY TRANSDUCTION SYSTEM"/>
    <property type="match status" value="1"/>
</dbReference>
<dbReference type="CDD" id="cd01949">
    <property type="entry name" value="GGDEF"/>
    <property type="match status" value="1"/>
</dbReference>
<dbReference type="EMBL" id="VUMO01000008">
    <property type="protein sequence ID" value="MSS20097.1"/>
    <property type="molecule type" value="Genomic_DNA"/>
</dbReference>